<gene>
    <name evidence="4" type="ORF">PCLFYP37_02525</name>
</gene>
<sequence>MRKGITWIWGCLCMLQGMPLQAEDSVGMQTAARYPIVMDKPAPGFFEGALLGNGGMGVVVTTRPDAVCLHFGHNNVWDIRVTENHQDKIGTFAEVFRKASLLPDSLPSIHHDKEFSDYLSLTADNYRSPYPRPFPCGTLLLGFDRREVELLGYSLDISDGVCHISLSVGGERHELLVYTDMEKDEAWLVLTDGQGRPAASCFNRLRVIPDPSTPGDIPRYRVWESGENRLGFYQELPYSTVQPRPEKDKAFALQVYAGQRLERGQRTTTLGIKENLADMERYVPSSREPFCVRVALREGMVTDVQGRMVRDLEPSVEEARKSEERNRGVWKRYWGCSSVSLADKDLEEIWYRNLYFFNCALRPGATCPGIFANWSYGNIGTAWHGDYHLNYNTQQPFWVTFSSNHLDKNLVYADLVDHLLPVSRKWAKEYYGMRGAFFPHSAYPVEMNLHPYPVPDWGWEVFETPWMVQGLWWHYLYSGDTDFLRRRAFVPIRDAVLFLTDYMTRKEAHGEEWGDDRYHIFPSVPPELYGLQPGFKFNYDTQIDLALAKFVFKAYLEAVEILDLRKEERHLVRDVRHVLERMPDYPMYESEKYGRIYVSVPGERDEIVYNVPANLTHVFPGEEYGLSAPDSIRQWLLNTCQAHQNEGGNDIVFLNLQKSRLGILDLETFKRQVRYATLPGGTVTDAVLQIGGRYNDLTDYMYMGGMGVWFENFALPAVINECLMQSYDGQIRLFPNWDKASDASFRTLRARGAFLVSASLRDGEVQPVEVYSERGGICSVRNPWPGCRVQVEGLVRGNVKEGAEITFRTESGKTYILRPLEGR</sequence>
<dbReference type="GO" id="GO:0004560">
    <property type="term" value="F:alpha-L-fucosidase activity"/>
    <property type="evidence" value="ECO:0007669"/>
    <property type="project" value="TreeGrafter"/>
</dbReference>
<dbReference type="PANTHER" id="PTHR31084:SF19">
    <property type="entry name" value="GLYCOSYL HYDROLASE FAMILY 95 N-TERMINAL DOMAIN-CONTAINING PROTEIN"/>
    <property type="match status" value="1"/>
</dbReference>
<feature type="domain" description="Glycosyl hydrolase family 95 catalytic" evidence="3">
    <location>
        <begin position="343"/>
        <end position="585"/>
    </location>
</feature>
<accession>A0A6N3DZI3</accession>
<dbReference type="SUPFAM" id="SSF48208">
    <property type="entry name" value="Six-hairpin glycosidases"/>
    <property type="match status" value="1"/>
</dbReference>
<dbReference type="GO" id="GO:0005975">
    <property type="term" value="P:carbohydrate metabolic process"/>
    <property type="evidence" value="ECO:0007669"/>
    <property type="project" value="InterPro"/>
</dbReference>
<dbReference type="InterPro" id="IPR049053">
    <property type="entry name" value="AFCA-like_C"/>
</dbReference>
<dbReference type="Pfam" id="PF22124">
    <property type="entry name" value="Glyco_hydro_95_cat"/>
    <property type="match status" value="1"/>
</dbReference>
<dbReference type="Pfam" id="PF21307">
    <property type="entry name" value="Glyco_hydro_95_C"/>
    <property type="match status" value="1"/>
</dbReference>
<feature type="domain" description="Alpha fucosidase A-like C-terminal" evidence="2">
    <location>
        <begin position="725"/>
        <end position="817"/>
    </location>
</feature>
<dbReference type="Gene3D" id="2.70.98.50">
    <property type="entry name" value="putative glycoside hydrolase family protein from bacillus halodurans"/>
    <property type="match status" value="1"/>
</dbReference>
<dbReference type="AlphaFoldDB" id="A0A6N3DZI3"/>
<dbReference type="InterPro" id="IPR012341">
    <property type="entry name" value="6hp_glycosidase-like_sf"/>
</dbReference>
<dbReference type="EMBL" id="CACRUT010000015">
    <property type="protein sequence ID" value="VYU32729.1"/>
    <property type="molecule type" value="Genomic_DNA"/>
</dbReference>
<evidence type="ECO:0000259" key="2">
    <source>
        <dbReference type="Pfam" id="PF21307"/>
    </source>
</evidence>
<keyword evidence="1" id="KW-0732">Signal</keyword>
<dbReference type="PANTHER" id="PTHR31084">
    <property type="entry name" value="ALPHA-L-FUCOSIDASE 2"/>
    <property type="match status" value="1"/>
</dbReference>
<protein>
    <recommendedName>
        <fullName evidence="5">Glycosyl hydrolase family 95 N-terminal domain-containing protein</fullName>
    </recommendedName>
</protein>
<dbReference type="RefSeq" id="WP_412442021.1">
    <property type="nucleotide sequence ID" value="NZ_CACRUT010000015.1"/>
</dbReference>
<dbReference type="InterPro" id="IPR054363">
    <property type="entry name" value="GH95_cat"/>
</dbReference>
<proteinExistence type="predicted"/>
<dbReference type="InterPro" id="IPR013780">
    <property type="entry name" value="Glyco_hydro_b"/>
</dbReference>
<reference evidence="4" key="1">
    <citation type="submission" date="2019-11" db="EMBL/GenBank/DDBJ databases">
        <authorList>
            <person name="Feng L."/>
        </authorList>
    </citation>
    <scope>NUCLEOTIDE SEQUENCE</scope>
    <source>
        <strain evidence="4">PclaraLFYP37</strain>
    </source>
</reference>
<dbReference type="Gene3D" id="2.60.40.1180">
    <property type="entry name" value="Golgi alpha-mannosidase II"/>
    <property type="match status" value="1"/>
</dbReference>
<organism evidence="4">
    <name type="scientific">Paraprevotella clara</name>
    <dbReference type="NCBI Taxonomy" id="454154"/>
    <lineage>
        <taxon>Bacteria</taxon>
        <taxon>Pseudomonadati</taxon>
        <taxon>Bacteroidota</taxon>
        <taxon>Bacteroidia</taxon>
        <taxon>Bacteroidales</taxon>
        <taxon>Prevotellaceae</taxon>
        <taxon>Paraprevotella</taxon>
    </lineage>
</organism>
<evidence type="ECO:0000259" key="3">
    <source>
        <dbReference type="Pfam" id="PF22124"/>
    </source>
</evidence>
<evidence type="ECO:0008006" key="5">
    <source>
        <dbReference type="Google" id="ProtNLM"/>
    </source>
</evidence>
<dbReference type="Gene3D" id="1.50.10.10">
    <property type="match status" value="1"/>
</dbReference>
<feature type="signal peptide" evidence="1">
    <location>
        <begin position="1"/>
        <end position="22"/>
    </location>
</feature>
<dbReference type="InterPro" id="IPR008928">
    <property type="entry name" value="6-hairpin_glycosidase_sf"/>
</dbReference>
<evidence type="ECO:0000256" key="1">
    <source>
        <dbReference type="SAM" id="SignalP"/>
    </source>
</evidence>
<evidence type="ECO:0000313" key="4">
    <source>
        <dbReference type="EMBL" id="VYU32729.1"/>
    </source>
</evidence>
<feature type="chain" id="PRO_5026872516" description="Glycosyl hydrolase family 95 N-terminal domain-containing protein" evidence="1">
    <location>
        <begin position="23"/>
        <end position="823"/>
    </location>
</feature>
<name>A0A6N3DZI3_9BACT</name>